<proteinExistence type="predicted"/>
<reference evidence="2 3" key="1">
    <citation type="submission" date="2019-01" db="EMBL/GenBank/DDBJ databases">
        <authorList>
            <person name="Sayadi A."/>
        </authorList>
    </citation>
    <scope>NUCLEOTIDE SEQUENCE [LARGE SCALE GENOMIC DNA]</scope>
</reference>
<dbReference type="EMBL" id="CAACVG010006818">
    <property type="protein sequence ID" value="VEN41961.1"/>
    <property type="molecule type" value="Genomic_DNA"/>
</dbReference>
<dbReference type="AlphaFoldDB" id="A0A653C280"/>
<accession>A0A653C280</accession>
<feature type="compositionally biased region" description="Polar residues" evidence="1">
    <location>
        <begin position="24"/>
        <end position="42"/>
    </location>
</feature>
<keyword evidence="3" id="KW-1185">Reference proteome</keyword>
<evidence type="ECO:0000313" key="2">
    <source>
        <dbReference type="EMBL" id="VEN41961.1"/>
    </source>
</evidence>
<name>A0A653C280_CALMS</name>
<protein>
    <submittedName>
        <fullName evidence="2">Uncharacterized protein</fullName>
    </submittedName>
</protein>
<gene>
    <name evidence="2" type="ORF">CALMAC_LOCUS5610</name>
</gene>
<evidence type="ECO:0000256" key="1">
    <source>
        <dbReference type="SAM" id="MobiDB-lite"/>
    </source>
</evidence>
<organism evidence="2 3">
    <name type="scientific">Callosobruchus maculatus</name>
    <name type="common">Southern cowpea weevil</name>
    <name type="synonym">Pulse bruchid</name>
    <dbReference type="NCBI Taxonomy" id="64391"/>
    <lineage>
        <taxon>Eukaryota</taxon>
        <taxon>Metazoa</taxon>
        <taxon>Ecdysozoa</taxon>
        <taxon>Arthropoda</taxon>
        <taxon>Hexapoda</taxon>
        <taxon>Insecta</taxon>
        <taxon>Pterygota</taxon>
        <taxon>Neoptera</taxon>
        <taxon>Endopterygota</taxon>
        <taxon>Coleoptera</taxon>
        <taxon>Polyphaga</taxon>
        <taxon>Cucujiformia</taxon>
        <taxon>Chrysomeloidea</taxon>
        <taxon>Chrysomelidae</taxon>
        <taxon>Bruchinae</taxon>
        <taxon>Bruchini</taxon>
        <taxon>Callosobruchus</taxon>
    </lineage>
</organism>
<dbReference type="Proteomes" id="UP000410492">
    <property type="component" value="Unassembled WGS sequence"/>
</dbReference>
<feature type="non-terminal residue" evidence="2">
    <location>
        <position position="85"/>
    </location>
</feature>
<dbReference type="OrthoDB" id="7873042at2759"/>
<evidence type="ECO:0000313" key="3">
    <source>
        <dbReference type="Proteomes" id="UP000410492"/>
    </source>
</evidence>
<sequence>MQLQLERQQVNAARQQLERFPRRQASNQTLREPTISNCGTSTMMLNASPVMVQPSSSAPAQPSYTSQFLLTGKFINHTGCSFENF</sequence>
<feature type="region of interest" description="Disordered" evidence="1">
    <location>
        <begin position="23"/>
        <end position="42"/>
    </location>
</feature>